<name>A0A1D6JVC7_MAIZE</name>
<comment type="pathway">
    <text evidence="1">Glycan metabolism; pectin degradation; 2-dehydro-3-deoxy-D-gluconate from pectin: step 1/5.</text>
</comment>
<dbReference type="AlphaFoldDB" id="A0A1D6JVC7"/>
<feature type="compositionally biased region" description="Low complexity" evidence="6">
    <location>
        <begin position="180"/>
        <end position="199"/>
    </location>
</feature>
<evidence type="ECO:0000256" key="2">
    <source>
        <dbReference type="ARBA" id="ARBA00008891"/>
    </source>
</evidence>
<organism evidence="8">
    <name type="scientific">Zea mays</name>
    <name type="common">Maize</name>
    <dbReference type="NCBI Taxonomy" id="4577"/>
    <lineage>
        <taxon>Eukaryota</taxon>
        <taxon>Viridiplantae</taxon>
        <taxon>Streptophyta</taxon>
        <taxon>Embryophyta</taxon>
        <taxon>Tracheophyta</taxon>
        <taxon>Spermatophyta</taxon>
        <taxon>Magnoliopsida</taxon>
        <taxon>Liliopsida</taxon>
        <taxon>Poales</taxon>
        <taxon>Poaceae</taxon>
        <taxon>PACMAD clade</taxon>
        <taxon>Panicoideae</taxon>
        <taxon>Andropogonodae</taxon>
        <taxon>Andropogoneae</taxon>
        <taxon>Tripsacinae</taxon>
        <taxon>Zea</taxon>
    </lineage>
</organism>
<evidence type="ECO:0000256" key="5">
    <source>
        <dbReference type="ARBA" id="ARBA00023085"/>
    </source>
</evidence>
<dbReference type="Pfam" id="PF01095">
    <property type="entry name" value="Pectinesterase"/>
    <property type="match status" value="1"/>
</dbReference>
<dbReference type="SMR" id="A0A1D6JVC7"/>
<dbReference type="ExpressionAtlas" id="A0A1D6JVC7">
    <property type="expression patterns" value="baseline and differential"/>
</dbReference>
<dbReference type="InterPro" id="IPR011050">
    <property type="entry name" value="Pectin_lyase_fold/virulence"/>
</dbReference>
<dbReference type="InterPro" id="IPR012334">
    <property type="entry name" value="Pectin_lyas_fold"/>
</dbReference>
<dbReference type="Gene3D" id="2.160.20.10">
    <property type="entry name" value="Single-stranded right-handed beta-helix, Pectin lyase-like"/>
    <property type="match status" value="1"/>
</dbReference>
<dbReference type="InParanoid" id="A0A1D6JVC7"/>
<dbReference type="SUPFAM" id="SSF51126">
    <property type="entry name" value="Pectin lyase-like"/>
    <property type="match status" value="1"/>
</dbReference>
<accession>A0A1D6JVC7</accession>
<proteinExistence type="inferred from homology"/>
<dbReference type="PANTHER" id="PTHR31321:SF74">
    <property type="entry name" value="PECTINESTERASE CATALYTIC DOMAIN-CONTAINING PROTEIN"/>
    <property type="match status" value="1"/>
</dbReference>
<evidence type="ECO:0000256" key="3">
    <source>
        <dbReference type="ARBA" id="ARBA00013229"/>
    </source>
</evidence>
<protein>
    <recommendedName>
        <fullName evidence="3">pectinesterase</fullName>
        <ecNumber evidence="3">3.1.1.11</ecNumber>
    </recommendedName>
</protein>
<dbReference type="UniPathway" id="UPA00545">
    <property type="reaction ID" value="UER00823"/>
</dbReference>
<dbReference type="EMBL" id="CM007647">
    <property type="protein sequence ID" value="ONL95751.1"/>
    <property type="molecule type" value="Genomic_DNA"/>
</dbReference>
<dbReference type="EC" id="3.1.1.11" evidence="3"/>
<dbReference type="InterPro" id="IPR000070">
    <property type="entry name" value="Pectinesterase_cat"/>
</dbReference>
<sequence>MVDSLLPSIVRTGTDLVDGMEDAAKVFDEIHQQRHRGGEMLTNCARRGVRLRSDQRLALSSHPRAFPSVPWSLRGPRPGLTFVCIATMSSVEYQPSTIAVASILVARGRETPAGNLDALKAILGSSFPQLDIGHVYSCYSAIIREDDKSPTQSTSTSTGVASSGVSVVAHAGGSGSPSLGASVSVGANNAAGTAPPATTDNRNKRRQLRSPQRQGGPKCLEFERGEIGFFGLVRCRRVIWVPPSAYWGRRGCCFAEQPSGHRHQDWSWCAPAAGAHSQDQELHHLVRIFDKGHCDLLEQQDYDLHQTHSAIRSDWHRDTEQCNSYCGRDEFILENDVFKNSAPQVSGQAATVRVTADRCAFYGCRFLGWPETLHLHGGKQLLKNCYVEGSCDFIFGDSAALLEHCHIHYKSTGYITAHGQKSSSEPTGFVFFKCIITGNEEATYMYLGRPWEPFGRVVFAKTFMELCIEPVGWHNWDKPENEQTACFYEYRSQPCAPVQDQAYQDGYLGAKNCSVMKLCRSFYRLSLIQISRIHGWSTGWELRSQFQRLRLSDSM</sequence>
<reference evidence="8" key="1">
    <citation type="submission" date="2015-12" db="EMBL/GenBank/DDBJ databases">
        <title>Update maize B73 reference genome by single molecule sequencing technologies.</title>
        <authorList>
            <consortium name="Maize Genome Sequencing Project"/>
            <person name="Ware D."/>
        </authorList>
    </citation>
    <scope>NUCLEOTIDE SEQUENCE [LARGE SCALE GENOMIC DNA]</scope>
    <source>
        <tissue evidence="8">Seedling</tissue>
    </source>
</reference>
<feature type="region of interest" description="Disordered" evidence="6">
    <location>
        <begin position="180"/>
        <end position="217"/>
    </location>
</feature>
<feature type="domain" description="Pectinesterase catalytic" evidence="7">
    <location>
        <begin position="329"/>
        <end position="493"/>
    </location>
</feature>
<dbReference type="GO" id="GO:0045490">
    <property type="term" value="P:pectin catabolic process"/>
    <property type="evidence" value="ECO:0007669"/>
    <property type="project" value="UniProtKB-UniPathway"/>
</dbReference>
<evidence type="ECO:0000313" key="8">
    <source>
        <dbReference type="EMBL" id="ONL95751.1"/>
    </source>
</evidence>
<evidence type="ECO:0000256" key="6">
    <source>
        <dbReference type="SAM" id="MobiDB-lite"/>
    </source>
</evidence>
<keyword evidence="5" id="KW-0063">Aspartyl esterase</keyword>
<dbReference type="GO" id="GO:0042545">
    <property type="term" value="P:cell wall modification"/>
    <property type="evidence" value="ECO:0007669"/>
    <property type="project" value="InterPro"/>
</dbReference>
<evidence type="ECO:0000256" key="4">
    <source>
        <dbReference type="ARBA" id="ARBA00022801"/>
    </source>
</evidence>
<dbReference type="PANTHER" id="PTHR31321">
    <property type="entry name" value="ACYL-COA THIOESTER HYDROLASE YBHC-RELATED"/>
    <property type="match status" value="1"/>
</dbReference>
<evidence type="ECO:0000259" key="7">
    <source>
        <dbReference type="Pfam" id="PF01095"/>
    </source>
</evidence>
<dbReference type="GO" id="GO:0030599">
    <property type="term" value="F:pectinesterase activity"/>
    <property type="evidence" value="ECO:0007669"/>
    <property type="project" value="UniProtKB-EC"/>
</dbReference>
<dbReference type="STRING" id="4577.A0A1D6JVC7"/>
<gene>
    <name evidence="8" type="ORF">ZEAMMB73_Zm00001d028351</name>
</gene>
<comment type="similarity">
    <text evidence="2">Belongs to the pectinesterase family.</text>
</comment>
<evidence type="ECO:0000256" key="1">
    <source>
        <dbReference type="ARBA" id="ARBA00005184"/>
    </source>
</evidence>
<keyword evidence="4" id="KW-0378">Hydrolase</keyword>